<sequence>MVISLKLKKFTFFMQILPNKRINLINIFSIRIIFQTTRKFFFSLSRKKPAGVPSPTMLYPFKTKKFRLLLIKSNVFLSRFTKETLETES</sequence>
<organism evidence="1 2">
    <name type="scientific">Brachionus plicatilis</name>
    <name type="common">Marine rotifer</name>
    <name type="synonym">Brachionus muelleri</name>
    <dbReference type="NCBI Taxonomy" id="10195"/>
    <lineage>
        <taxon>Eukaryota</taxon>
        <taxon>Metazoa</taxon>
        <taxon>Spiralia</taxon>
        <taxon>Gnathifera</taxon>
        <taxon>Rotifera</taxon>
        <taxon>Eurotatoria</taxon>
        <taxon>Monogononta</taxon>
        <taxon>Pseudotrocha</taxon>
        <taxon>Ploima</taxon>
        <taxon>Brachionidae</taxon>
        <taxon>Brachionus</taxon>
    </lineage>
</organism>
<name>A0A3M7RM61_BRAPC</name>
<accession>A0A3M7RM61</accession>
<reference evidence="1 2" key="1">
    <citation type="journal article" date="2018" name="Sci. Rep.">
        <title>Genomic signatures of local adaptation to the degree of environmental predictability in rotifers.</title>
        <authorList>
            <person name="Franch-Gras L."/>
            <person name="Hahn C."/>
            <person name="Garcia-Roger E.M."/>
            <person name="Carmona M.J."/>
            <person name="Serra M."/>
            <person name="Gomez A."/>
        </authorList>
    </citation>
    <scope>NUCLEOTIDE SEQUENCE [LARGE SCALE GENOMIC DNA]</scope>
    <source>
        <strain evidence="1">HYR1</strain>
    </source>
</reference>
<evidence type="ECO:0000313" key="2">
    <source>
        <dbReference type="Proteomes" id="UP000276133"/>
    </source>
</evidence>
<proteinExistence type="predicted"/>
<dbReference type="Proteomes" id="UP000276133">
    <property type="component" value="Unassembled WGS sequence"/>
</dbReference>
<dbReference type="AlphaFoldDB" id="A0A3M7RM61"/>
<dbReference type="EMBL" id="REGN01003089">
    <property type="protein sequence ID" value="RNA24626.1"/>
    <property type="molecule type" value="Genomic_DNA"/>
</dbReference>
<keyword evidence="2" id="KW-1185">Reference proteome</keyword>
<gene>
    <name evidence="1" type="ORF">BpHYR1_052291</name>
</gene>
<protein>
    <submittedName>
        <fullName evidence="1">Uncharacterized protein</fullName>
    </submittedName>
</protein>
<comment type="caution">
    <text evidence="1">The sequence shown here is derived from an EMBL/GenBank/DDBJ whole genome shotgun (WGS) entry which is preliminary data.</text>
</comment>
<evidence type="ECO:0000313" key="1">
    <source>
        <dbReference type="EMBL" id="RNA24626.1"/>
    </source>
</evidence>